<protein>
    <recommendedName>
        <fullName evidence="6">EGF-like domain-containing protein</fullName>
    </recommendedName>
</protein>
<evidence type="ECO:0000256" key="1">
    <source>
        <dbReference type="ARBA" id="ARBA00022536"/>
    </source>
</evidence>
<proteinExistence type="predicted"/>
<comment type="caution">
    <text evidence="4">The sequence shown here is derived from an EMBL/GenBank/DDBJ whole genome shotgun (WGS) entry which is preliminary data.</text>
</comment>
<evidence type="ECO:0000313" key="5">
    <source>
        <dbReference type="Proteomes" id="UP000596742"/>
    </source>
</evidence>
<dbReference type="EMBL" id="UYJE01004138">
    <property type="protein sequence ID" value="VDI25373.1"/>
    <property type="molecule type" value="Genomic_DNA"/>
</dbReference>
<accession>A0A8B6DX03</accession>
<evidence type="ECO:0000313" key="4">
    <source>
        <dbReference type="EMBL" id="VDI25373.1"/>
    </source>
</evidence>
<evidence type="ECO:0008006" key="6">
    <source>
        <dbReference type="Google" id="ProtNLM"/>
    </source>
</evidence>
<keyword evidence="3" id="KW-1133">Transmembrane helix</keyword>
<keyword evidence="5" id="KW-1185">Reference proteome</keyword>
<keyword evidence="3" id="KW-0812">Transmembrane</keyword>
<dbReference type="OrthoDB" id="6111191at2759"/>
<dbReference type="Gene3D" id="2.170.300.10">
    <property type="entry name" value="Tie2 ligand-binding domain superfamily"/>
    <property type="match status" value="1"/>
</dbReference>
<evidence type="ECO:0000256" key="2">
    <source>
        <dbReference type="SAM" id="MobiDB-lite"/>
    </source>
</evidence>
<gene>
    <name evidence="4" type="ORF">MGAL_10B050775</name>
</gene>
<dbReference type="AlphaFoldDB" id="A0A8B6DX03"/>
<dbReference type="Proteomes" id="UP000596742">
    <property type="component" value="Unassembled WGS sequence"/>
</dbReference>
<dbReference type="InterPro" id="IPR042635">
    <property type="entry name" value="MEGF10/SREC1/2-like"/>
</dbReference>
<feature type="transmembrane region" description="Helical" evidence="3">
    <location>
        <begin position="61"/>
        <end position="80"/>
    </location>
</feature>
<keyword evidence="3" id="KW-0472">Membrane</keyword>
<feature type="compositionally biased region" description="Polar residues" evidence="2">
    <location>
        <begin position="303"/>
        <end position="323"/>
    </location>
</feature>
<keyword evidence="1" id="KW-0245">EGF-like domain</keyword>
<reference evidence="4" key="1">
    <citation type="submission" date="2018-11" db="EMBL/GenBank/DDBJ databases">
        <authorList>
            <person name="Alioto T."/>
            <person name="Alioto T."/>
        </authorList>
    </citation>
    <scope>NUCLEOTIDE SEQUENCE</scope>
</reference>
<feature type="non-terminal residue" evidence="4">
    <location>
        <position position="420"/>
    </location>
</feature>
<dbReference type="GO" id="GO:0005044">
    <property type="term" value="F:scavenger receptor activity"/>
    <property type="evidence" value="ECO:0007669"/>
    <property type="project" value="InterPro"/>
</dbReference>
<name>A0A8B6DX03_MYTGA</name>
<dbReference type="PANTHER" id="PTHR24043">
    <property type="entry name" value="SCAVENGER RECEPTOR CLASS F"/>
    <property type="match status" value="1"/>
</dbReference>
<evidence type="ECO:0000256" key="3">
    <source>
        <dbReference type="SAM" id="Phobius"/>
    </source>
</evidence>
<feature type="compositionally biased region" description="Basic and acidic residues" evidence="2">
    <location>
        <begin position="324"/>
        <end position="346"/>
    </location>
</feature>
<organism evidence="4 5">
    <name type="scientific">Mytilus galloprovincialis</name>
    <name type="common">Mediterranean mussel</name>
    <dbReference type="NCBI Taxonomy" id="29158"/>
    <lineage>
        <taxon>Eukaryota</taxon>
        <taxon>Metazoa</taxon>
        <taxon>Spiralia</taxon>
        <taxon>Lophotrochozoa</taxon>
        <taxon>Mollusca</taxon>
        <taxon>Bivalvia</taxon>
        <taxon>Autobranchia</taxon>
        <taxon>Pteriomorphia</taxon>
        <taxon>Mytilida</taxon>
        <taxon>Mytiloidea</taxon>
        <taxon>Mytilidae</taxon>
        <taxon>Mytilinae</taxon>
        <taxon>Mytilus</taxon>
    </lineage>
</organism>
<feature type="region of interest" description="Disordered" evidence="2">
    <location>
        <begin position="303"/>
        <end position="352"/>
    </location>
</feature>
<sequence>CPNGTFGEYCKNDCKDNYYGFQCRYKCNCSGNETCYKATGCEATIYGNHENSSTQTNSTTSVLTVTLVAVVLVVIVFISWKSRHRLKSINLLQSLFLRTEPVFVQSRHKKCDIDIEDDDPYSEIRESMMVRPMTVYGRKLSIRSSFIDSDDPGDQYHRIELATSLRRPNLNNSTNDYTDYTEPIDEPLVQPKDNIYEQLIIDELTEIPRNSDNEIYAEVVENHNNASSPENPLNTAEPSDTDYIDDNCTEMIGYPMKMPPNTSEISNKTDFVIENKDNTTYAKVVTTFKNGCSSKIPLNTSGIPDKSNFLTSTNNNDEISENNTKSKDHTAESKEEKTESESERKINSVQFEEDNSNNNIVLNKIMSDCEDTPLVISVSVGKQTILVDLKDCNVLKSLSNDGILENAITSVQMSTYANKK</sequence>
<dbReference type="PANTHER" id="PTHR24043:SF8">
    <property type="entry name" value="EGF-LIKE DOMAIN-CONTAINING PROTEIN"/>
    <property type="match status" value="1"/>
</dbReference>